<dbReference type="Gene3D" id="1.20.1270.10">
    <property type="match status" value="1"/>
</dbReference>
<evidence type="ECO:0000313" key="5">
    <source>
        <dbReference type="Proteomes" id="UP001165080"/>
    </source>
</evidence>
<dbReference type="InterPro" id="IPR013126">
    <property type="entry name" value="Hsp_70_fam"/>
</dbReference>
<dbReference type="SUPFAM" id="SSF100934">
    <property type="entry name" value="Heat shock protein 70kD (HSP70), C-terminal subdomain"/>
    <property type="match status" value="1"/>
</dbReference>
<dbReference type="InterPro" id="IPR029047">
    <property type="entry name" value="HSP70_peptide-bd_sf"/>
</dbReference>
<keyword evidence="5" id="KW-1185">Reference proteome</keyword>
<keyword evidence="1 3" id="KW-0547">Nucleotide-binding</keyword>
<evidence type="ECO:0000313" key="4">
    <source>
        <dbReference type="EMBL" id="GLC54536.1"/>
    </source>
</evidence>
<comment type="similarity">
    <text evidence="3">Belongs to the heat shock protein 70 family.</text>
</comment>
<comment type="caution">
    <text evidence="4">The sequence shown here is derived from an EMBL/GenBank/DDBJ whole genome shotgun (WGS) entry which is preliminary data.</text>
</comment>
<keyword evidence="2 3" id="KW-0067">ATP-binding</keyword>
<protein>
    <submittedName>
        <fullName evidence="4">Heat shock 70 kDa protein A</fullName>
    </submittedName>
</protein>
<dbReference type="PANTHER" id="PTHR19375">
    <property type="entry name" value="HEAT SHOCK PROTEIN 70KDA"/>
    <property type="match status" value="1"/>
</dbReference>
<evidence type="ECO:0000256" key="3">
    <source>
        <dbReference type="RuleBase" id="RU003322"/>
    </source>
</evidence>
<dbReference type="PROSITE" id="PS01036">
    <property type="entry name" value="HSP70_3"/>
    <property type="match status" value="1"/>
</dbReference>
<accession>A0A9W6BLM7</accession>
<dbReference type="GO" id="GO:0005524">
    <property type="term" value="F:ATP binding"/>
    <property type="evidence" value="ECO:0007669"/>
    <property type="project" value="UniProtKB-KW"/>
</dbReference>
<gene>
    <name evidence="4" type="primary">PLESTB001424</name>
    <name evidence="4" type="ORF">PLESTB_000877100</name>
</gene>
<dbReference type="EMBL" id="BRXU01000010">
    <property type="protein sequence ID" value="GLC54536.1"/>
    <property type="molecule type" value="Genomic_DNA"/>
</dbReference>
<dbReference type="PRINTS" id="PR00301">
    <property type="entry name" value="HEATSHOCK70"/>
</dbReference>
<dbReference type="Gene3D" id="2.60.34.10">
    <property type="entry name" value="Substrate Binding Domain Of DNAk, Chain A, domain 1"/>
    <property type="match status" value="1"/>
</dbReference>
<dbReference type="Gene3D" id="3.30.420.40">
    <property type="match status" value="2"/>
</dbReference>
<dbReference type="Gene3D" id="3.90.640.10">
    <property type="entry name" value="Actin, Chain A, domain 4"/>
    <property type="match status" value="1"/>
</dbReference>
<dbReference type="FunFam" id="2.60.34.10:FF:000002">
    <property type="entry name" value="Heat shock 70 kDa"/>
    <property type="match status" value="1"/>
</dbReference>
<name>A0A9W6BLM7_9CHLO</name>
<evidence type="ECO:0000256" key="2">
    <source>
        <dbReference type="ARBA" id="ARBA00022840"/>
    </source>
</evidence>
<dbReference type="FunFam" id="3.90.640.10:FF:000002">
    <property type="entry name" value="Heat shock 70 kDa"/>
    <property type="match status" value="1"/>
</dbReference>
<dbReference type="AlphaFoldDB" id="A0A9W6BLM7"/>
<keyword evidence="4" id="KW-0346">Stress response</keyword>
<evidence type="ECO:0000256" key="1">
    <source>
        <dbReference type="ARBA" id="ARBA00022741"/>
    </source>
</evidence>
<organism evidence="4 5">
    <name type="scientific">Pleodorina starrii</name>
    <dbReference type="NCBI Taxonomy" id="330485"/>
    <lineage>
        <taxon>Eukaryota</taxon>
        <taxon>Viridiplantae</taxon>
        <taxon>Chlorophyta</taxon>
        <taxon>core chlorophytes</taxon>
        <taxon>Chlorophyceae</taxon>
        <taxon>CS clade</taxon>
        <taxon>Chlamydomonadales</taxon>
        <taxon>Volvocaceae</taxon>
        <taxon>Pleodorina</taxon>
    </lineage>
</organism>
<dbReference type="SUPFAM" id="SSF53067">
    <property type="entry name" value="Actin-like ATPase domain"/>
    <property type="match status" value="2"/>
</dbReference>
<dbReference type="InterPro" id="IPR043129">
    <property type="entry name" value="ATPase_NBD"/>
</dbReference>
<dbReference type="InterPro" id="IPR029048">
    <property type="entry name" value="HSP70_C_sf"/>
</dbReference>
<sequence length="748" mass="83261">MSDALAHPDKPWDWHSLSYNENITLSDVLAHPDKPWDWFWLSRNQNITLSDILAHPDKPWDWDWVSSNPTITLSDALAHPDKPWDWHSLSYNENITLSDVLAHPDKPWNWYLLSYNKSITVSDVLAHPDKPWDWFWLGCNSSITMAVVLAHLDKPWDWSMLNEERLVGDAAKNQANMNPKNTVYDAKRLIGRRIDDDVVKRDRALWPFNVVDDGAGRPKVRVMFKGQPTDFTPEELSAMVLGKMKAIATEYLGHEVKDAVITVPAYFGDAQRQATKDAGLIAGLNVLRIINEPTAAAIAYGMDNKSAEEKNVLIFDLGGGTFDVTVLQIWEGVFEVRATGGDSHLGGSDIDNKLVEHFAADFRRKYKVDLRESPKAMRRLQTACERVKRTLSSAAQASIELDSLFENIDYTATITRARMEELCMPYFRKCMDTVEAVLRDAKMSKVDIHDVVLVGGSSRIPKIQSMLSDFFGGKELNKSINPDEAVAYGAAVQARILSGNNTDEELKGLLLLDVTPLTLGIETAGGVMTAMIPRNTSIPVEKKQVFSTYADNQDAVNIKVFEGERPLTRDCNLLGTFELAGIPPAPRGVPQIEVAFALDANGILSVTAQDKGTGKSQRITISNDAGRLSKEQVDEMLKQAERFKEDDMRQKERIDARNELETYLYGLRSAFEKQELKLAADDKTKVLGSVKDALAWLESNPSASKAEYDAKKKEVEGVAAPVLRDMYAAGAGAADQDVHPAPTIDEVD</sequence>
<dbReference type="SUPFAM" id="SSF100920">
    <property type="entry name" value="Heat shock protein 70kD (HSP70), peptide-binding domain"/>
    <property type="match status" value="1"/>
</dbReference>
<dbReference type="Gene3D" id="3.30.30.30">
    <property type="match status" value="1"/>
</dbReference>
<proteinExistence type="inferred from homology"/>
<dbReference type="Proteomes" id="UP001165080">
    <property type="component" value="Unassembled WGS sequence"/>
</dbReference>
<dbReference type="InterPro" id="IPR018181">
    <property type="entry name" value="Heat_shock_70_CS"/>
</dbReference>
<dbReference type="GO" id="GO:0140662">
    <property type="term" value="F:ATP-dependent protein folding chaperone"/>
    <property type="evidence" value="ECO:0007669"/>
    <property type="project" value="InterPro"/>
</dbReference>
<dbReference type="NCBIfam" id="NF001413">
    <property type="entry name" value="PRK00290.1"/>
    <property type="match status" value="1"/>
</dbReference>
<dbReference type="PROSITE" id="PS00329">
    <property type="entry name" value="HSP70_2"/>
    <property type="match status" value="1"/>
</dbReference>
<dbReference type="FunFam" id="3.30.30.30:FF:000001">
    <property type="entry name" value="heat shock 70 kDa protein-like"/>
    <property type="match status" value="1"/>
</dbReference>
<dbReference type="Pfam" id="PF00012">
    <property type="entry name" value="HSP70"/>
    <property type="match status" value="1"/>
</dbReference>
<reference evidence="4 5" key="1">
    <citation type="journal article" date="2023" name="Commun. Biol.">
        <title>Reorganization of the ancestral sex-determining regions during the evolution of trioecy in Pleodorina starrii.</title>
        <authorList>
            <person name="Takahashi K."/>
            <person name="Suzuki S."/>
            <person name="Kawai-Toyooka H."/>
            <person name="Yamamoto K."/>
            <person name="Hamaji T."/>
            <person name="Ootsuki R."/>
            <person name="Yamaguchi H."/>
            <person name="Kawachi M."/>
            <person name="Higashiyama T."/>
            <person name="Nozaki H."/>
        </authorList>
    </citation>
    <scope>NUCLEOTIDE SEQUENCE [LARGE SCALE GENOMIC DNA]</scope>
    <source>
        <strain evidence="4 5">NIES-4479</strain>
    </source>
</reference>